<name>A0ABV9RWW6_9PSEU</name>
<evidence type="ECO:0000313" key="3">
    <source>
        <dbReference type="EMBL" id="MFC4852752.1"/>
    </source>
</evidence>
<dbReference type="SFLD" id="SFLDS00005">
    <property type="entry name" value="Isoprenoid_Synthase_Type_I"/>
    <property type="match status" value="1"/>
</dbReference>
<dbReference type="SFLD" id="SFLDG01020">
    <property type="entry name" value="Terpene_Cyclase_Like_2"/>
    <property type="match status" value="1"/>
</dbReference>
<keyword evidence="4" id="KW-1185">Reference proteome</keyword>
<evidence type="ECO:0000256" key="1">
    <source>
        <dbReference type="ARBA" id="ARBA00023239"/>
    </source>
</evidence>
<keyword evidence="2" id="KW-0479">Metal-binding</keyword>
<protein>
    <recommendedName>
        <fullName evidence="2">Terpene synthase</fullName>
        <ecNumber evidence="2">4.2.3.-</ecNumber>
    </recommendedName>
</protein>
<comment type="caution">
    <text evidence="3">The sequence shown here is derived from an EMBL/GenBank/DDBJ whole genome shotgun (WGS) entry which is preliminary data.</text>
</comment>
<comment type="cofactor">
    <cofactor evidence="2">
        <name>Mg(2+)</name>
        <dbReference type="ChEBI" id="CHEBI:18420"/>
    </cofactor>
</comment>
<dbReference type="PANTHER" id="PTHR35201">
    <property type="entry name" value="TERPENE SYNTHASE"/>
    <property type="match status" value="1"/>
</dbReference>
<dbReference type="InterPro" id="IPR008949">
    <property type="entry name" value="Isoprenoid_synthase_dom_sf"/>
</dbReference>
<keyword evidence="1 2" id="KW-0456">Lyase</keyword>
<comment type="similarity">
    <text evidence="2">Belongs to the terpene synthase family.</text>
</comment>
<dbReference type="Pfam" id="PF19086">
    <property type="entry name" value="Terpene_syn_C_2"/>
    <property type="match status" value="1"/>
</dbReference>
<dbReference type="Gene3D" id="1.10.600.10">
    <property type="entry name" value="Farnesyl Diphosphate Synthase"/>
    <property type="match status" value="1"/>
</dbReference>
<dbReference type="EMBL" id="JBHSIS010000002">
    <property type="protein sequence ID" value="MFC4852752.1"/>
    <property type="molecule type" value="Genomic_DNA"/>
</dbReference>
<evidence type="ECO:0000256" key="2">
    <source>
        <dbReference type="RuleBase" id="RU366034"/>
    </source>
</evidence>
<organism evidence="3 4">
    <name type="scientific">Actinophytocola glycyrrhizae</name>
    <dbReference type="NCBI Taxonomy" id="2044873"/>
    <lineage>
        <taxon>Bacteria</taxon>
        <taxon>Bacillati</taxon>
        <taxon>Actinomycetota</taxon>
        <taxon>Actinomycetes</taxon>
        <taxon>Pseudonocardiales</taxon>
        <taxon>Pseudonocardiaceae</taxon>
    </lineage>
</organism>
<gene>
    <name evidence="3" type="ORF">ACFPCV_04485</name>
</gene>
<accession>A0ABV9RWW6</accession>
<evidence type="ECO:0000313" key="4">
    <source>
        <dbReference type="Proteomes" id="UP001595859"/>
    </source>
</evidence>
<dbReference type="EC" id="4.2.3.-" evidence="2"/>
<keyword evidence="2" id="KW-0460">Magnesium</keyword>
<dbReference type="PANTHER" id="PTHR35201:SF4">
    <property type="entry name" value="BETA-PINACENE SYNTHASE-RELATED"/>
    <property type="match status" value="1"/>
</dbReference>
<dbReference type="Proteomes" id="UP001595859">
    <property type="component" value="Unassembled WGS sequence"/>
</dbReference>
<dbReference type="SUPFAM" id="SSF48576">
    <property type="entry name" value="Terpenoid synthases"/>
    <property type="match status" value="1"/>
</dbReference>
<proteinExistence type="inferred from homology"/>
<reference evidence="4" key="1">
    <citation type="journal article" date="2019" name="Int. J. Syst. Evol. Microbiol.">
        <title>The Global Catalogue of Microorganisms (GCM) 10K type strain sequencing project: providing services to taxonomists for standard genome sequencing and annotation.</title>
        <authorList>
            <consortium name="The Broad Institute Genomics Platform"/>
            <consortium name="The Broad Institute Genome Sequencing Center for Infectious Disease"/>
            <person name="Wu L."/>
            <person name="Ma J."/>
        </authorList>
    </citation>
    <scope>NUCLEOTIDE SEQUENCE [LARGE SCALE GENOMIC DNA]</scope>
    <source>
        <strain evidence="4">ZS-22-S1</strain>
    </source>
</reference>
<dbReference type="RefSeq" id="WP_378054707.1">
    <property type="nucleotide sequence ID" value="NZ_JBHSIS010000002.1"/>
</dbReference>
<dbReference type="InterPro" id="IPR034686">
    <property type="entry name" value="Terpene_cyclase-like_2"/>
</dbReference>
<sequence length="348" mass="38463">MTLVDVDVVPPPFFCPIPAAVHPAVGEIEAVAIEWLDRVHLHRTDRERDRLLGTHSAEFYARFAPDGVPTHILTAALWVYWGFAFDDARCDSGPYSMDPSAFLALSGMVQRAMEGTVRPAEPYAAALHDIAARMRTQVTATVFRRFVEAHRHWLHCVAWQIGNCAAGRMPTVQEYLTMRAGSAGGPPTVELLEIANGIEVPSREMDSPAVRALTEMTQLIASLDNDLHSFRKELVENQTAHNILSVLRGHDGLSPAAALDAAVSIRDRAMIRFLELRDQVRATASAELRTYLAGLGHAIRGNIDWAGNVPRYLSGGPLRVEISEEPHDTNPDPLPYPAVSWWWERLAG</sequence>